<dbReference type="InterPro" id="IPR002919">
    <property type="entry name" value="TIL_dom"/>
</dbReference>
<feature type="compositionally biased region" description="Basic and acidic residues" evidence="3">
    <location>
        <begin position="246"/>
        <end position="256"/>
    </location>
</feature>
<evidence type="ECO:0008006" key="9">
    <source>
        <dbReference type="Google" id="ProtNLM"/>
    </source>
</evidence>
<feature type="compositionally biased region" description="Low complexity" evidence="3">
    <location>
        <begin position="259"/>
        <end position="278"/>
    </location>
</feature>
<feature type="compositionally biased region" description="Low complexity" evidence="3">
    <location>
        <begin position="230"/>
        <end position="245"/>
    </location>
</feature>
<dbReference type="GO" id="GO:0005615">
    <property type="term" value="C:extracellular space"/>
    <property type="evidence" value="ECO:0007669"/>
    <property type="project" value="TreeGrafter"/>
</dbReference>
<comment type="caution">
    <text evidence="7">The sequence shown here is derived from an EMBL/GenBank/DDBJ whole genome shotgun (WGS) entry which is preliminary data.</text>
</comment>
<organism evidence="7 8">
    <name type="scientific">Elysia chlorotica</name>
    <name type="common">Eastern emerald elysia</name>
    <name type="synonym">Sea slug</name>
    <dbReference type="NCBI Taxonomy" id="188477"/>
    <lineage>
        <taxon>Eukaryota</taxon>
        <taxon>Metazoa</taxon>
        <taxon>Spiralia</taxon>
        <taxon>Lophotrochozoa</taxon>
        <taxon>Mollusca</taxon>
        <taxon>Gastropoda</taxon>
        <taxon>Heterobranchia</taxon>
        <taxon>Euthyneura</taxon>
        <taxon>Panpulmonata</taxon>
        <taxon>Sacoglossa</taxon>
        <taxon>Placobranchoidea</taxon>
        <taxon>Plakobranchidae</taxon>
        <taxon>Elysia</taxon>
    </lineage>
</organism>
<dbReference type="CDD" id="cd00037">
    <property type="entry name" value="CLECT"/>
    <property type="match status" value="2"/>
</dbReference>
<feature type="compositionally biased region" description="Basic and acidic residues" evidence="3">
    <location>
        <begin position="181"/>
        <end position="227"/>
    </location>
</feature>
<dbReference type="InterPro" id="IPR001846">
    <property type="entry name" value="VWF_type-D"/>
</dbReference>
<dbReference type="InterPro" id="IPR000742">
    <property type="entry name" value="EGF"/>
</dbReference>
<feature type="compositionally biased region" description="Basic and acidic residues" evidence="3">
    <location>
        <begin position="141"/>
        <end position="151"/>
    </location>
</feature>
<evidence type="ECO:0000313" key="7">
    <source>
        <dbReference type="EMBL" id="RUS71852.1"/>
    </source>
</evidence>
<evidence type="ECO:0000259" key="5">
    <source>
        <dbReference type="PROSITE" id="PS50041"/>
    </source>
</evidence>
<dbReference type="STRING" id="188477.A0A3S0Z6N9"/>
<dbReference type="PROSITE" id="PS01186">
    <property type="entry name" value="EGF_2"/>
    <property type="match status" value="1"/>
</dbReference>
<dbReference type="OrthoDB" id="6114226at2759"/>
<dbReference type="InterPro" id="IPR016186">
    <property type="entry name" value="C-type_lectin-like/link_sf"/>
</dbReference>
<protein>
    <recommendedName>
        <fullName evidence="9">C-type lectin domain-containing protein</fullName>
    </recommendedName>
</protein>
<dbReference type="SUPFAM" id="SSF57567">
    <property type="entry name" value="Serine protease inhibitors"/>
    <property type="match status" value="1"/>
</dbReference>
<dbReference type="SMART" id="SM00034">
    <property type="entry name" value="CLECT"/>
    <property type="match status" value="2"/>
</dbReference>
<feature type="domain" description="VWFD" evidence="6">
    <location>
        <begin position="593"/>
        <end position="776"/>
    </location>
</feature>
<dbReference type="PROSITE" id="PS51233">
    <property type="entry name" value="VWFD"/>
    <property type="match status" value="1"/>
</dbReference>
<dbReference type="EMBL" id="RQTK01001150">
    <property type="protein sequence ID" value="RUS71852.1"/>
    <property type="molecule type" value="Genomic_DNA"/>
</dbReference>
<keyword evidence="2" id="KW-0325">Glycoprotein</keyword>
<dbReference type="InterPro" id="IPR001304">
    <property type="entry name" value="C-type_lectin-like"/>
</dbReference>
<evidence type="ECO:0000256" key="3">
    <source>
        <dbReference type="SAM" id="MobiDB-lite"/>
    </source>
</evidence>
<dbReference type="SUPFAM" id="SSF56436">
    <property type="entry name" value="C-type lectin-like"/>
    <property type="match status" value="3"/>
</dbReference>
<feature type="region of interest" description="Disordered" evidence="3">
    <location>
        <begin position="20"/>
        <end position="282"/>
    </location>
</feature>
<reference evidence="7 8" key="1">
    <citation type="submission" date="2019-01" db="EMBL/GenBank/DDBJ databases">
        <title>A draft genome assembly of the solar-powered sea slug Elysia chlorotica.</title>
        <authorList>
            <person name="Cai H."/>
            <person name="Li Q."/>
            <person name="Fang X."/>
            <person name="Li J."/>
            <person name="Curtis N.E."/>
            <person name="Altenburger A."/>
            <person name="Shibata T."/>
            <person name="Feng M."/>
            <person name="Maeda T."/>
            <person name="Schwartz J.A."/>
            <person name="Shigenobu S."/>
            <person name="Lundholm N."/>
            <person name="Nishiyama T."/>
            <person name="Yang H."/>
            <person name="Hasebe M."/>
            <person name="Li S."/>
            <person name="Pierce S.K."/>
            <person name="Wang J."/>
        </authorList>
    </citation>
    <scope>NUCLEOTIDE SEQUENCE [LARGE SCALE GENOMIC DNA]</scope>
    <source>
        <strain evidence="7">EC2010</strain>
        <tissue evidence="7">Whole organism of an adult</tissue>
    </source>
</reference>
<proteinExistence type="predicted"/>
<dbReference type="InterPro" id="IPR016187">
    <property type="entry name" value="CTDL_fold"/>
</dbReference>
<evidence type="ECO:0000256" key="4">
    <source>
        <dbReference type="SAM" id="SignalP"/>
    </source>
</evidence>
<dbReference type="PANTHER" id="PTHR11339:SF373">
    <property type="entry name" value="VWFD DOMAIN-CONTAINING PROTEIN"/>
    <property type="match status" value="1"/>
</dbReference>
<dbReference type="Pfam" id="PF00094">
    <property type="entry name" value="VWD"/>
    <property type="match status" value="1"/>
</dbReference>
<keyword evidence="1" id="KW-1015">Disulfide bond</keyword>
<keyword evidence="4" id="KW-0732">Signal</keyword>
<dbReference type="PROSITE" id="PS50041">
    <property type="entry name" value="C_TYPE_LECTIN_2"/>
    <property type="match status" value="1"/>
</dbReference>
<evidence type="ECO:0000313" key="8">
    <source>
        <dbReference type="Proteomes" id="UP000271974"/>
    </source>
</evidence>
<feature type="chain" id="PRO_5018626004" description="C-type lectin domain-containing protein" evidence="4">
    <location>
        <begin position="26"/>
        <end position="1397"/>
    </location>
</feature>
<evidence type="ECO:0000256" key="1">
    <source>
        <dbReference type="ARBA" id="ARBA00023157"/>
    </source>
</evidence>
<dbReference type="Pfam" id="PF01826">
    <property type="entry name" value="TIL"/>
    <property type="match status" value="1"/>
</dbReference>
<dbReference type="PANTHER" id="PTHR11339">
    <property type="entry name" value="EXTRACELLULAR MATRIX GLYCOPROTEIN RELATED"/>
    <property type="match status" value="1"/>
</dbReference>
<feature type="compositionally biased region" description="Low complexity" evidence="3">
    <location>
        <begin position="33"/>
        <end position="125"/>
    </location>
</feature>
<dbReference type="SMART" id="SM00216">
    <property type="entry name" value="VWD"/>
    <property type="match status" value="1"/>
</dbReference>
<dbReference type="InterPro" id="IPR050780">
    <property type="entry name" value="Mucin_vWF_Thrombospondin_sf"/>
</dbReference>
<feature type="signal peptide" evidence="4">
    <location>
        <begin position="1"/>
        <end position="25"/>
    </location>
</feature>
<feature type="domain" description="C-type lectin" evidence="5">
    <location>
        <begin position="1242"/>
        <end position="1358"/>
    </location>
</feature>
<dbReference type="SMART" id="SM00181">
    <property type="entry name" value="EGF"/>
    <property type="match status" value="1"/>
</dbReference>
<dbReference type="CDD" id="cd19941">
    <property type="entry name" value="TIL"/>
    <property type="match status" value="1"/>
</dbReference>
<feature type="compositionally biased region" description="Low complexity" evidence="3">
    <location>
        <begin position="164"/>
        <end position="180"/>
    </location>
</feature>
<accession>A0A3S0Z6N9</accession>
<dbReference type="InterPro" id="IPR036084">
    <property type="entry name" value="Ser_inhib-like_sf"/>
</dbReference>
<sequence length="1397" mass="158129">MKLSWLGLLAVTLVAGLLSPHPAQADPKRGSSQQQSQQQAQQEAQHRIQQAQEEAQRRIQQAQEEAQRRVQQAQEEAQKAQQEAQRRAQQAQEEAQKAQQEAQRRAQQAQEKAQRRAQQAQQEAQKAQEEAHRRAQQAQEEAQKAQEEAHRRAQQAQEEDQRRAQQAQQEAQRRAQQAQEEAQKAQEEAHRRAQKAQEEAQKAQEEAHRRAQKAQEEAQKAQEEAHRRAQQAQEEAQRRAQQAQEEAQKAQEEAHRRAQQAQEEAQREAQQAQRNQRQGHCNNGFSRVARRCIKLEKTQLSHAAAKEVCSGQGGRLINLDKLMFSYRYIGQHMSDVRGGQFFIGGVQSFNNGLPSDRWDLGFIREIADEFKITNRGQLVSALKRFRVNPSAQELNEDSELRGQCLALDYTTHKKPIMVDCDQKMNFICEQVSSEDEEEGVWTDWFDEHPVNARGEYESFTRIVRAIAQRKLTGTVCRNPLAMECRDKDTKELFSSADSHGYRMVKACEHNQILCYHAMNGGKKCPDFEVRFKCAELPDDCSSEEVRERCERRNLQCHNGPRGAVCVRQRAQKSGNEKIGVGSCTLDSVTYSLHQCAAWGDPHYITLDNSAFDMQGACHYNLMTTCNNFKDTPAFPRLKVVVFNERRDEKDQVTRTKAFTFEVNGVKYMFTRGEFYREGMKRNYVSYQDDDISITAIPKGSRHFLVVKTGHCIEMTWDNIHTVKIKIPDIYKNHICGLCGNYDGIRENDLTIDGKPVSEVEYGTYHYEPGSNSAECKDGGVIPTVSCSDADKAKFSVPDFCGVLNPAGDSPLAQTIIQTSTSAEAKQANSDVLKQKFDSCVYDHCLQANFGDGRCRYLENIVEDMLEDLNIDDENLDRAWRQFSGCLDSDEEKCGDKPNMEFHQSFKPHCQDTCAEPDRSVECEDHRTTSGCACKEGFVMDANMNCVEEEECSTSCNYMTDNGERISIKDGETEVIQHCTQFAKCENGEVKITDQPPCSEFADCVADGFQCACRQGFKGDGRTCQVDRQCKPGYVAGGNKCRKLVRERLPWHDAALACGAEGAQLARYDVEEDSPLENFVARVPDMFLMAVSQPRLLMCRSQSRACAIPHGKVAIDARLKFARDSAQCEGKFELSANKRMLIVSTGCTAEFIVRCVEPSILTRPSNIPVWVGGSLDVLGFDKRNDEAPFQVDPQRLADKGAFAGQSGCFQAVTTNDKFSLSLKDCETPQPYICEYDNTGEVPYDPLDFIAVRDKGDKQRAIELCQARGRPVASILNRAQQDKATEIVKTLGGEPVWISLEWNEQHSGFYWQDGTDLAFSNWRGEPQPNVRDLQYYCVVITPIGFWYLKRCAERRMVLCGPPLSETPMEFTPHITVDGFNSLPSLYNKLKNHGKEKDIC</sequence>
<gene>
    <name evidence="7" type="ORF">EGW08_020386</name>
</gene>
<dbReference type="Gene3D" id="2.10.25.10">
    <property type="entry name" value="Laminin"/>
    <property type="match status" value="2"/>
</dbReference>
<feature type="non-terminal residue" evidence="7">
    <location>
        <position position="1397"/>
    </location>
</feature>
<evidence type="ECO:0000259" key="6">
    <source>
        <dbReference type="PROSITE" id="PS51233"/>
    </source>
</evidence>
<name>A0A3S0Z6N9_ELYCH</name>
<dbReference type="CDD" id="cd06503">
    <property type="entry name" value="ATP-synt_Fo_b"/>
    <property type="match status" value="1"/>
</dbReference>
<dbReference type="Proteomes" id="UP000271974">
    <property type="component" value="Unassembled WGS sequence"/>
</dbReference>
<keyword evidence="8" id="KW-1185">Reference proteome</keyword>
<evidence type="ECO:0000256" key="2">
    <source>
        <dbReference type="ARBA" id="ARBA00023180"/>
    </source>
</evidence>
<dbReference type="GO" id="GO:0031012">
    <property type="term" value="C:extracellular matrix"/>
    <property type="evidence" value="ECO:0007669"/>
    <property type="project" value="TreeGrafter"/>
</dbReference>
<dbReference type="Gene3D" id="3.10.100.10">
    <property type="entry name" value="Mannose-Binding Protein A, subunit A"/>
    <property type="match status" value="3"/>
</dbReference>